<dbReference type="Proteomes" id="UP000887458">
    <property type="component" value="Unassembled WGS sequence"/>
</dbReference>
<dbReference type="InterPro" id="IPR032552">
    <property type="entry name" value="RSB_motif"/>
</dbReference>
<evidence type="ECO:0000256" key="3">
    <source>
        <dbReference type="SAM" id="MobiDB-lite"/>
    </source>
</evidence>
<dbReference type="InterPro" id="IPR000504">
    <property type="entry name" value="RRM_dom"/>
</dbReference>
<feature type="region of interest" description="Disordered" evidence="3">
    <location>
        <begin position="54"/>
        <end position="281"/>
    </location>
</feature>
<dbReference type="CDD" id="cd12432">
    <property type="entry name" value="RRM_ACINU"/>
    <property type="match status" value="1"/>
</dbReference>
<proteinExistence type="predicted"/>
<dbReference type="InterPro" id="IPR052793">
    <property type="entry name" value="EJC-associated_protein"/>
</dbReference>
<evidence type="ECO:0008006" key="8">
    <source>
        <dbReference type="Google" id="ProtNLM"/>
    </source>
</evidence>
<protein>
    <recommendedName>
        <fullName evidence="8">Apoptotic chromatin condensation inducer in the nucleus-like</fullName>
    </recommendedName>
</protein>
<dbReference type="InterPro" id="IPR035979">
    <property type="entry name" value="RBD_domain_sf"/>
</dbReference>
<name>A0ABQ8JNS0_DERPT</name>
<feature type="compositionally biased region" description="Basic and acidic residues" evidence="3">
    <location>
        <begin position="63"/>
        <end position="77"/>
    </location>
</feature>
<feature type="region of interest" description="Disordered" evidence="3">
    <location>
        <begin position="526"/>
        <end position="602"/>
    </location>
</feature>
<evidence type="ECO:0000313" key="6">
    <source>
        <dbReference type="EMBL" id="KAH9424110.1"/>
    </source>
</evidence>
<keyword evidence="1 2" id="KW-0694">RNA-binding</keyword>
<dbReference type="PROSITE" id="PS50800">
    <property type="entry name" value="SAP"/>
    <property type="match status" value="1"/>
</dbReference>
<feature type="domain" description="RRM" evidence="4">
    <location>
        <begin position="381"/>
        <end position="458"/>
    </location>
</feature>
<feature type="compositionally biased region" description="Polar residues" evidence="3">
    <location>
        <begin position="240"/>
        <end position="261"/>
    </location>
</feature>
<feature type="region of interest" description="Disordered" evidence="3">
    <location>
        <begin position="647"/>
        <end position="711"/>
    </location>
</feature>
<comment type="caution">
    <text evidence="6">The sequence shown here is derived from an EMBL/GenBank/DDBJ whole genome shotgun (WGS) entry which is preliminary data.</text>
</comment>
<evidence type="ECO:0000313" key="7">
    <source>
        <dbReference type="Proteomes" id="UP000887458"/>
    </source>
</evidence>
<dbReference type="PANTHER" id="PTHR46589">
    <property type="entry name" value="APOPTOTIC CHROMATIN CONDENSATION INDUCER IN THE NUCLEUS"/>
    <property type="match status" value="1"/>
</dbReference>
<dbReference type="Gene3D" id="3.30.70.330">
    <property type="match status" value="1"/>
</dbReference>
<feature type="compositionally biased region" description="Acidic residues" evidence="3">
    <location>
        <begin position="126"/>
        <end position="138"/>
    </location>
</feature>
<dbReference type="PANTHER" id="PTHR46589:SF1">
    <property type="entry name" value="APOPTOTIC CHROMATIN CONDENSATION INDUCER IN THE NUCLEUS"/>
    <property type="match status" value="1"/>
</dbReference>
<feature type="compositionally biased region" description="Basic and acidic residues" evidence="3">
    <location>
        <begin position="224"/>
        <end position="239"/>
    </location>
</feature>
<gene>
    <name evidence="6" type="ORF">DERP_004292</name>
</gene>
<dbReference type="InterPro" id="IPR036361">
    <property type="entry name" value="SAP_dom_sf"/>
</dbReference>
<dbReference type="Pfam" id="PF16294">
    <property type="entry name" value="RSB_motif"/>
    <property type="match status" value="1"/>
</dbReference>
<sequence>MSDNIFIDGKPLNSLRVVDLKEELRKRGVRSSGTKSQLQQLLLTALYSKNQVVEEPPITDEAEPIKNDNEQPEKIDDSMIDDCTNSQSIDSNAKFASISINEEKETIKLTIRSSPRKQEPVQQQDSESEDSQSDATDPDSDRKNDSYDVNANQKEIPSPSIEPESKMESEADNAEEKSTDLVNQEIEKPENSTDDQKTKVEHPIIDECKSESESPPKTEQTLEECPKNKIEIKSDDSKSRTSIIKNRMITQKSTEKTTNPVQKKRRWGSSQTNESSVLKKGISSDELKQLINDSIMDNDQPAIKVSKPNEDKTFFNNKTDEPPQQPKSMEITEMEIKKVDISFKNEVVEMSQVATPQKENGNIEDTNGQRSVSPAKNPESTVLFITGLVRPYTLMQLKKLLNSIGEIDEEKFWIDKIKSKCYVTYSSVEEAVETRKNLHNLKWPQSSPKNLCVEFATLEDIDRCLHPENYEDLPMKNVEKKSSLIAENKGKYDIIMKEPKVEPIGKNNDKSEATAARGNIREWDRDKVAVKVSRHEEKEKSDDNQRQLKKPKVESPSDHQHHHHHHHHRDKPTKTTEKVEKKEEKSNQRHQEPRSESPVNSLEDLFRKTKTIPYIYWLPLNDEQALEREKYRNQLEKEREARIAQRMEMSARKSSPPLHPAPMSRDMNRIRRTSPINFRRKPSHSPVYRRNQSRYSRSRSPDRRRFSPHNQHIGSCLESHINVGYFGSSHPHHHYHYYLQTIFIEHQQLITII</sequence>
<feature type="region of interest" description="Disordered" evidence="3">
    <location>
        <begin position="305"/>
        <end position="326"/>
    </location>
</feature>
<dbReference type="PROSITE" id="PS50102">
    <property type="entry name" value="RRM"/>
    <property type="match status" value="1"/>
</dbReference>
<reference evidence="6 7" key="2">
    <citation type="journal article" date="2022" name="Mol. Biol. Evol.">
        <title>Comparative Genomics Reveals Insights into the Divergent Evolution of Astigmatic Mites and Household Pest Adaptations.</title>
        <authorList>
            <person name="Xiong Q."/>
            <person name="Wan A.T."/>
            <person name="Liu X."/>
            <person name="Fung C.S."/>
            <person name="Xiao X."/>
            <person name="Malainual N."/>
            <person name="Hou J."/>
            <person name="Wang L."/>
            <person name="Wang M."/>
            <person name="Yang K.Y."/>
            <person name="Cui Y."/>
            <person name="Leung E.L."/>
            <person name="Nong W."/>
            <person name="Shin S.K."/>
            <person name="Au S.W."/>
            <person name="Jeong K.Y."/>
            <person name="Chew F.T."/>
            <person name="Hui J.H."/>
            <person name="Leung T.F."/>
            <person name="Tungtrongchitr A."/>
            <person name="Zhong N."/>
            <person name="Liu Z."/>
            <person name="Tsui S.K."/>
        </authorList>
    </citation>
    <scope>NUCLEOTIDE SEQUENCE [LARGE SCALE GENOMIC DNA]</scope>
    <source>
        <strain evidence="6">Derp</strain>
    </source>
</reference>
<dbReference type="SUPFAM" id="SSF68906">
    <property type="entry name" value="SAP domain"/>
    <property type="match status" value="1"/>
</dbReference>
<dbReference type="InterPro" id="IPR012677">
    <property type="entry name" value="Nucleotide-bd_a/b_plait_sf"/>
</dbReference>
<feature type="compositionally biased region" description="Basic and acidic residues" evidence="3">
    <location>
        <begin position="163"/>
        <end position="216"/>
    </location>
</feature>
<dbReference type="SUPFAM" id="SSF54928">
    <property type="entry name" value="RNA-binding domain, RBD"/>
    <property type="match status" value="1"/>
</dbReference>
<accession>A0ABQ8JNS0</accession>
<reference evidence="6 7" key="1">
    <citation type="journal article" date="2018" name="J. Allergy Clin. Immunol.">
        <title>High-quality assembly of Dermatophagoides pteronyssinus genome and transcriptome reveals a wide range of novel allergens.</title>
        <authorList>
            <person name="Liu X.Y."/>
            <person name="Yang K.Y."/>
            <person name="Wang M.Q."/>
            <person name="Kwok J.S."/>
            <person name="Zeng X."/>
            <person name="Yang Z."/>
            <person name="Xiao X.J."/>
            <person name="Lau C.P."/>
            <person name="Li Y."/>
            <person name="Huang Z.M."/>
            <person name="Ba J.G."/>
            <person name="Yim A.K."/>
            <person name="Ouyang C.Y."/>
            <person name="Ngai S.M."/>
            <person name="Chan T.F."/>
            <person name="Leung E.L."/>
            <person name="Liu L."/>
            <person name="Liu Z.G."/>
            <person name="Tsui S.K."/>
        </authorList>
    </citation>
    <scope>NUCLEOTIDE SEQUENCE [LARGE SCALE GENOMIC DNA]</scope>
    <source>
        <strain evidence="6">Derp</strain>
    </source>
</reference>
<evidence type="ECO:0000256" key="2">
    <source>
        <dbReference type="PROSITE-ProRule" id="PRU00176"/>
    </source>
</evidence>
<dbReference type="SMART" id="SM00513">
    <property type="entry name" value="SAP"/>
    <property type="match status" value="1"/>
</dbReference>
<feature type="compositionally biased region" description="Basic and acidic residues" evidence="3">
    <location>
        <begin position="307"/>
        <end position="321"/>
    </location>
</feature>
<feature type="compositionally biased region" description="Basic and acidic residues" evidence="3">
    <location>
        <begin position="572"/>
        <end position="595"/>
    </location>
</feature>
<dbReference type="InterPro" id="IPR034257">
    <property type="entry name" value="Acinus_RRM"/>
</dbReference>
<organism evidence="6 7">
    <name type="scientific">Dermatophagoides pteronyssinus</name>
    <name type="common">European house dust mite</name>
    <dbReference type="NCBI Taxonomy" id="6956"/>
    <lineage>
        <taxon>Eukaryota</taxon>
        <taxon>Metazoa</taxon>
        <taxon>Ecdysozoa</taxon>
        <taxon>Arthropoda</taxon>
        <taxon>Chelicerata</taxon>
        <taxon>Arachnida</taxon>
        <taxon>Acari</taxon>
        <taxon>Acariformes</taxon>
        <taxon>Sarcoptiformes</taxon>
        <taxon>Astigmata</taxon>
        <taxon>Psoroptidia</taxon>
        <taxon>Analgoidea</taxon>
        <taxon>Pyroglyphidae</taxon>
        <taxon>Dermatophagoidinae</taxon>
        <taxon>Dermatophagoides</taxon>
    </lineage>
</organism>
<dbReference type="EMBL" id="NJHN03000029">
    <property type="protein sequence ID" value="KAH9424110.1"/>
    <property type="molecule type" value="Genomic_DNA"/>
</dbReference>
<feature type="region of interest" description="Disordered" evidence="3">
    <location>
        <begin position="355"/>
        <end position="376"/>
    </location>
</feature>
<feature type="compositionally biased region" description="Basic residues" evidence="3">
    <location>
        <begin position="560"/>
        <end position="571"/>
    </location>
</feature>
<evidence type="ECO:0000259" key="4">
    <source>
        <dbReference type="PROSITE" id="PS50102"/>
    </source>
</evidence>
<evidence type="ECO:0000256" key="1">
    <source>
        <dbReference type="ARBA" id="ARBA00022884"/>
    </source>
</evidence>
<dbReference type="Gene3D" id="1.10.720.30">
    <property type="entry name" value="SAP domain"/>
    <property type="match status" value="1"/>
</dbReference>
<feature type="domain" description="SAP" evidence="5">
    <location>
        <begin position="12"/>
        <end position="46"/>
    </location>
</feature>
<evidence type="ECO:0000259" key="5">
    <source>
        <dbReference type="PROSITE" id="PS50800"/>
    </source>
</evidence>
<dbReference type="InterPro" id="IPR003034">
    <property type="entry name" value="SAP_dom"/>
</dbReference>
<feature type="compositionally biased region" description="Basic and acidic residues" evidence="3">
    <location>
        <begin position="526"/>
        <end position="559"/>
    </location>
</feature>
<dbReference type="Pfam" id="PF02037">
    <property type="entry name" value="SAP"/>
    <property type="match status" value="1"/>
</dbReference>
<keyword evidence="7" id="KW-1185">Reference proteome</keyword>